<protein>
    <submittedName>
        <fullName evidence="1">Uncharacterized protein</fullName>
    </submittedName>
</protein>
<organism evidence="1 2">
    <name type="scientific">Scleromatobacter humisilvae</name>
    <dbReference type="NCBI Taxonomy" id="2897159"/>
    <lineage>
        <taxon>Bacteria</taxon>
        <taxon>Pseudomonadati</taxon>
        <taxon>Pseudomonadota</taxon>
        <taxon>Betaproteobacteria</taxon>
        <taxon>Burkholderiales</taxon>
        <taxon>Sphaerotilaceae</taxon>
        <taxon>Scleromatobacter</taxon>
    </lineage>
</organism>
<gene>
    <name evidence="1" type="ORF">LPC04_02670</name>
</gene>
<proteinExistence type="predicted"/>
<evidence type="ECO:0000313" key="1">
    <source>
        <dbReference type="EMBL" id="MCK9684606.1"/>
    </source>
</evidence>
<dbReference type="AlphaFoldDB" id="A0A9X1YN66"/>
<reference evidence="1" key="1">
    <citation type="submission" date="2021-11" db="EMBL/GenBank/DDBJ databases">
        <title>BS-T2-15 a new species belonging to the Comamonadaceae family isolated from the soil of a French oak forest.</title>
        <authorList>
            <person name="Mieszkin S."/>
            <person name="Alain K."/>
        </authorList>
    </citation>
    <scope>NUCLEOTIDE SEQUENCE</scope>
    <source>
        <strain evidence="1">BS-T2-15</strain>
    </source>
</reference>
<comment type="caution">
    <text evidence="1">The sequence shown here is derived from an EMBL/GenBank/DDBJ whole genome shotgun (WGS) entry which is preliminary data.</text>
</comment>
<dbReference type="RefSeq" id="WP_275680632.1">
    <property type="nucleotide sequence ID" value="NZ_JAJLJH010000001.1"/>
</dbReference>
<keyword evidence="2" id="KW-1185">Reference proteome</keyword>
<dbReference type="Proteomes" id="UP001139353">
    <property type="component" value="Unassembled WGS sequence"/>
</dbReference>
<evidence type="ECO:0000313" key="2">
    <source>
        <dbReference type="Proteomes" id="UP001139353"/>
    </source>
</evidence>
<name>A0A9X1YN66_9BURK</name>
<dbReference type="EMBL" id="JAJLJH010000001">
    <property type="protein sequence ID" value="MCK9684606.1"/>
    <property type="molecule type" value="Genomic_DNA"/>
</dbReference>
<accession>A0A9X1YN66</accession>
<sequence>MTTSNAKTGDASALEASLSAVEQAIATLGQTLTQRDIAAVEAASTSLHDAMRAAMTQFAQVARGGRMPVALRTRFALANAQIAAQRDALIRATSLVEQNLEILIPRPMAETSVYSATGASQRAPGRMIAAS</sequence>